<dbReference type="SMART" id="SM00382">
    <property type="entry name" value="AAA"/>
    <property type="match status" value="1"/>
</dbReference>
<feature type="domain" description="AAA+ ATPase" evidence="4">
    <location>
        <begin position="324"/>
        <end position="464"/>
    </location>
</feature>
<protein>
    <recommendedName>
        <fullName evidence="4">AAA+ ATPase domain-containing protein</fullName>
    </recommendedName>
</protein>
<sequence>MTLTAASQGRSVLVDPERHGAYATIGDALAEAADGTTVLIAAGTYAETFELMRREVTLRAFEGAEVVLDGSGADRPVLRVSGGSIGLHGLTVTGGAGGVQADGAEVTVARCALKGLRGPGIAIRGTGPVSVRETTVADAEHGLLIEGASGSLENVIVDNVAGDGMIIGLGADPVLRSCTVTGCGQRGLYVFQHARPVLQSCAIGRTGGAGVVVAHRAAPVLRETRISDTRGVGVEISAGCAGAVEACEVSNTAEPGVLLAPGSETKVSDSAERTRGGGTTLEELLGELDAMVGLPGVKSEVRGLVDEIGVNAWRRQAGLATGTIGHHLVFAGAPGTGKTTVARTYGRLLAELGVLPGGGFREVARRDLVGQYVGHTAEKTAQVFEESLGGVLFIDEAYTLSRQGGGGNDFGQEAIDTLVKLMEDHREEIVVIVAGYTGEMARFLAANPGLASRFARTVEFENYTPAELTDIIGRMVRAGDYELDPSGTPELGAYFTRISRETDFGNARDARKLFESARTAQARRLRGLGHMPGPDQLRLLTADDVRTAIDGVRRT</sequence>
<dbReference type="Pfam" id="PF00004">
    <property type="entry name" value="AAA"/>
    <property type="match status" value="1"/>
</dbReference>
<dbReference type="CDD" id="cd00009">
    <property type="entry name" value="AAA"/>
    <property type="match status" value="1"/>
</dbReference>
<dbReference type="SUPFAM" id="SSF51126">
    <property type="entry name" value="Pectin lyase-like"/>
    <property type="match status" value="1"/>
</dbReference>
<dbReference type="InterPro" id="IPR006626">
    <property type="entry name" value="PbH1"/>
</dbReference>
<evidence type="ECO:0000259" key="4">
    <source>
        <dbReference type="SMART" id="SM00382"/>
    </source>
</evidence>
<dbReference type="InterPro" id="IPR041627">
    <property type="entry name" value="AAA_lid_6"/>
</dbReference>
<comment type="caution">
    <text evidence="5">The sequence shown here is derived from an EMBL/GenBank/DDBJ whole genome shotgun (WGS) entry which is preliminary data.</text>
</comment>
<dbReference type="Pfam" id="PF13229">
    <property type="entry name" value="Beta_helix"/>
    <property type="match status" value="1"/>
</dbReference>
<dbReference type="InterPro" id="IPR012334">
    <property type="entry name" value="Pectin_lyas_fold"/>
</dbReference>
<dbReference type="Gene3D" id="2.160.20.10">
    <property type="entry name" value="Single-stranded right-handed beta-helix, Pectin lyase-like"/>
    <property type="match status" value="1"/>
</dbReference>
<evidence type="ECO:0000256" key="3">
    <source>
        <dbReference type="ARBA" id="ARBA00022840"/>
    </source>
</evidence>
<organism evidence="5 6">
    <name type="scientific">Actinomadura vinacea</name>
    <dbReference type="NCBI Taxonomy" id="115336"/>
    <lineage>
        <taxon>Bacteria</taxon>
        <taxon>Bacillati</taxon>
        <taxon>Actinomycetota</taxon>
        <taxon>Actinomycetes</taxon>
        <taxon>Streptosporangiales</taxon>
        <taxon>Thermomonosporaceae</taxon>
        <taxon>Actinomadura</taxon>
    </lineage>
</organism>
<dbReference type="Gene3D" id="1.10.8.60">
    <property type="match status" value="1"/>
</dbReference>
<dbReference type="InterPro" id="IPR011050">
    <property type="entry name" value="Pectin_lyase_fold/virulence"/>
</dbReference>
<dbReference type="EMBL" id="BAAARW010000016">
    <property type="protein sequence ID" value="GAA2427875.1"/>
    <property type="molecule type" value="Genomic_DNA"/>
</dbReference>
<dbReference type="Proteomes" id="UP001501231">
    <property type="component" value="Unassembled WGS sequence"/>
</dbReference>
<reference evidence="5 6" key="1">
    <citation type="journal article" date="2019" name="Int. J. Syst. Evol. Microbiol.">
        <title>The Global Catalogue of Microorganisms (GCM) 10K type strain sequencing project: providing services to taxonomists for standard genome sequencing and annotation.</title>
        <authorList>
            <consortium name="The Broad Institute Genomics Platform"/>
            <consortium name="The Broad Institute Genome Sequencing Center for Infectious Disease"/>
            <person name="Wu L."/>
            <person name="Ma J."/>
        </authorList>
    </citation>
    <scope>NUCLEOTIDE SEQUENCE [LARGE SCALE GENOMIC DNA]</scope>
    <source>
        <strain evidence="5 6">JCM 3325</strain>
    </source>
</reference>
<dbReference type="Pfam" id="PF17866">
    <property type="entry name" value="AAA_lid_6"/>
    <property type="match status" value="1"/>
</dbReference>
<dbReference type="SMART" id="SM00710">
    <property type="entry name" value="PbH1"/>
    <property type="match status" value="5"/>
</dbReference>
<keyword evidence="3" id="KW-0067">ATP-binding</keyword>
<comment type="similarity">
    <text evidence="1">Belongs to the CbxX/CfxQ family.</text>
</comment>
<dbReference type="InterPro" id="IPR000641">
    <property type="entry name" value="CbxX/CfxQ"/>
</dbReference>
<evidence type="ECO:0000313" key="5">
    <source>
        <dbReference type="EMBL" id="GAA2427875.1"/>
    </source>
</evidence>
<name>A0ABN3JGI7_9ACTN</name>
<keyword evidence="2" id="KW-0547">Nucleotide-binding</keyword>
<dbReference type="InterPro" id="IPR003593">
    <property type="entry name" value="AAA+_ATPase"/>
</dbReference>
<gene>
    <name evidence="5" type="ORF">GCM10010191_45990</name>
</gene>
<dbReference type="InterPro" id="IPR003959">
    <property type="entry name" value="ATPase_AAA_core"/>
</dbReference>
<evidence type="ECO:0000313" key="6">
    <source>
        <dbReference type="Proteomes" id="UP001501231"/>
    </source>
</evidence>
<dbReference type="InterPro" id="IPR027417">
    <property type="entry name" value="P-loop_NTPase"/>
</dbReference>
<evidence type="ECO:0000256" key="2">
    <source>
        <dbReference type="ARBA" id="ARBA00022741"/>
    </source>
</evidence>
<dbReference type="PANTHER" id="PTHR43392:SF2">
    <property type="entry name" value="AAA-TYPE ATPASE FAMILY PROTEIN _ ANKYRIN REPEAT FAMILY PROTEIN"/>
    <property type="match status" value="1"/>
</dbReference>
<proteinExistence type="inferred from homology"/>
<dbReference type="PANTHER" id="PTHR43392">
    <property type="entry name" value="AAA-TYPE ATPASE FAMILY PROTEIN / ANKYRIN REPEAT FAMILY PROTEIN"/>
    <property type="match status" value="1"/>
</dbReference>
<dbReference type="InterPro" id="IPR039448">
    <property type="entry name" value="Beta_helix"/>
</dbReference>
<dbReference type="InterPro" id="IPR050773">
    <property type="entry name" value="CbxX/CfxQ_RuBisCO_ESX"/>
</dbReference>
<keyword evidence="6" id="KW-1185">Reference proteome</keyword>
<evidence type="ECO:0000256" key="1">
    <source>
        <dbReference type="ARBA" id="ARBA00010378"/>
    </source>
</evidence>
<accession>A0ABN3JGI7</accession>
<dbReference type="SUPFAM" id="SSF52540">
    <property type="entry name" value="P-loop containing nucleoside triphosphate hydrolases"/>
    <property type="match status" value="1"/>
</dbReference>
<dbReference type="PRINTS" id="PR00819">
    <property type="entry name" value="CBXCFQXSUPER"/>
</dbReference>
<dbReference type="RefSeq" id="WP_344591490.1">
    <property type="nucleotide sequence ID" value="NZ_BAAARW010000016.1"/>
</dbReference>
<dbReference type="Gene3D" id="3.40.50.300">
    <property type="entry name" value="P-loop containing nucleotide triphosphate hydrolases"/>
    <property type="match status" value="1"/>
</dbReference>